<dbReference type="Pfam" id="PF05593">
    <property type="entry name" value="RHS_repeat"/>
    <property type="match status" value="5"/>
</dbReference>
<dbReference type="PANTHER" id="PTHR32305:SF15">
    <property type="entry name" value="PROTEIN RHSA-RELATED"/>
    <property type="match status" value="1"/>
</dbReference>
<keyword evidence="1" id="KW-0677">Repeat</keyword>
<feature type="region of interest" description="Disordered" evidence="2">
    <location>
        <begin position="1124"/>
        <end position="1147"/>
    </location>
</feature>
<feature type="compositionally biased region" description="Low complexity" evidence="2">
    <location>
        <begin position="1124"/>
        <end position="1134"/>
    </location>
</feature>
<feature type="region of interest" description="Disordered" evidence="2">
    <location>
        <begin position="1271"/>
        <end position="1298"/>
    </location>
</feature>
<feature type="domain" description="DUF6531" evidence="3">
    <location>
        <begin position="72"/>
        <end position="142"/>
    </location>
</feature>
<dbReference type="PANTHER" id="PTHR32305">
    <property type="match status" value="1"/>
</dbReference>
<dbReference type="InterPro" id="IPR045351">
    <property type="entry name" value="DUF6531"/>
</dbReference>
<evidence type="ECO:0000259" key="3">
    <source>
        <dbReference type="Pfam" id="PF20148"/>
    </source>
</evidence>
<feature type="compositionally biased region" description="Polar residues" evidence="2">
    <location>
        <begin position="1135"/>
        <end position="1147"/>
    </location>
</feature>
<evidence type="ECO:0000259" key="4">
    <source>
        <dbReference type="Pfam" id="PF25023"/>
    </source>
</evidence>
<dbReference type="Pfam" id="PF14431">
    <property type="entry name" value="YwqJ-deaminase"/>
    <property type="match status" value="1"/>
</dbReference>
<dbReference type="InterPro" id="IPR006530">
    <property type="entry name" value="YD"/>
</dbReference>
<dbReference type="InterPro" id="IPR050708">
    <property type="entry name" value="T6SS_VgrG/RHS"/>
</dbReference>
<proteinExistence type="predicted"/>
<dbReference type="InterPro" id="IPR022385">
    <property type="entry name" value="Rhs_assc_core"/>
</dbReference>
<evidence type="ECO:0000256" key="2">
    <source>
        <dbReference type="SAM" id="MobiDB-lite"/>
    </source>
</evidence>
<dbReference type="Proteomes" id="UP000075635">
    <property type="component" value="Unassembled WGS sequence"/>
</dbReference>
<organism evidence="5 6">
    <name type="scientific">Sorangium cellulosum</name>
    <name type="common">Polyangium cellulosum</name>
    <dbReference type="NCBI Taxonomy" id="56"/>
    <lineage>
        <taxon>Bacteria</taxon>
        <taxon>Pseudomonadati</taxon>
        <taxon>Myxococcota</taxon>
        <taxon>Polyangia</taxon>
        <taxon>Polyangiales</taxon>
        <taxon>Polyangiaceae</taxon>
        <taxon>Sorangium</taxon>
    </lineage>
</organism>
<dbReference type="InterPro" id="IPR031325">
    <property type="entry name" value="RHS_repeat"/>
</dbReference>
<dbReference type="InterPro" id="IPR025968">
    <property type="entry name" value="YwqJ_deaminase"/>
</dbReference>
<dbReference type="Pfam" id="PF20148">
    <property type="entry name" value="DUF6531"/>
    <property type="match status" value="1"/>
</dbReference>
<sequence length="1298" mass="141194">MNPGVFVMGGGAGAGGGNGKNGQAGAGRQGAGGENGGQGANGGGKGAGACGPGSGGGCMNPVHGGNGGTHAGDPVDPVSGRVYTTRETDVPLVGPLVFALQRAYSSSAHERDIGLGHGWSHSLAWSLVRHRRSLEVHAPFGAPVRHPLAPDQETLTVRGVGTFRIGPDFIVLADEEDVLYRFEATSSEPVRSYRLTEIFDRARNVISLNYDPSGALVWMVDSAGRGVTVRRSADGRISRFEIRTSHGRALSYRSYEYDARGDLVAVLDAEGRRVRYAYDQEHRLTEQRFPSGRCVHYRYDARGRCVESWVDHGGAPDPALADAVPSVLADGITKAKGMLHVRLEYEEGTTTVFDSRQTRRFDHNAHGTVDLASGVWVETMRYDEQGRMIAYAGPNGNVTRYERGEDGRVSTIVDPTGATNQLRHDAAGYLVEAVDSLGHAISYVRDGAGNLLETTDALGLLLRCTYDARGLRLSAEMPNGALTRFEHDAQGNLVRLIEPNGRAKAIEVDDIGRIIGFTDEEGYRTAYHYDAMGVLQSITLPNGAVTSVEHDADGHIAAYHTPDGATWRMHWAGHHMVYRLDKPNGESIHYRYDREGQLVQIANERGEIHTLNRDVAGRVVAETFFDGRRYDYKLDAAGQLAAHRNGAGERTEIERDAAGRVVKRTYDDGSEESFEYDSEGRLVVSDTGDVTTSFAYDARGHLVKETSSVAGVALPVEYVVDVVGQLVERRSPAGGRVRVDRDLMGRATRIYLPDGGVIERTLDGLGREVLRTLPEGGSIVCSYDGMGALRERRVVGAHAARRGSPDWVGRLPEGTTFAEAFAVSRGGELLERTTSDGEREMYAYDALGRVVQRATRAGVERFAYDGSGRTHEVDGPARIYGSGGTPLRRGGEAYQYDAESRRVRKTDGAGGETRYEWNGRGLLSAVRLPDGTRVEYTYDTDGRLVLRRRSQPGGAVVETRFAWCQGLLFHEATFEIAARERRLVHERLYVHDDIGAPLAHRDTVHRQGQAVHQPWVHYVAGPADLPALLVAGDGTVLSRVRGSVWGAASFEGSATTPLRFLGQYFDEDTGLSYNRHRYYDPALGLFINADPSGLSGGTGAFEYARSQPYRYVDPLGLQPVTTTVTSSDGTITQTGHSTQHPNHSSPQGIHPVVWQSLPQRGAFYNQPGPDGRGGVGRSYPAGRPPHTCGEPHALTNYIRAWEQQHNGGQPLNPNNPRDREKIQQCLGSIGSISSQHDNGTPRAPCPNCSQLIANLQARWGAPATSAVQPGYDNAEGTGRMTNYTPPLPNYLGPRRRYR</sequence>
<evidence type="ECO:0000256" key="1">
    <source>
        <dbReference type="ARBA" id="ARBA00022737"/>
    </source>
</evidence>
<dbReference type="EMBL" id="JEMB01000736">
    <property type="protein sequence ID" value="KYF94380.1"/>
    <property type="molecule type" value="Genomic_DNA"/>
</dbReference>
<reference evidence="5 6" key="1">
    <citation type="submission" date="2014-02" db="EMBL/GenBank/DDBJ databases">
        <title>The small core and large imbalanced accessory genome model reveals a collaborative survival strategy of Sorangium cellulosum strains in nature.</title>
        <authorList>
            <person name="Han K."/>
            <person name="Peng R."/>
            <person name="Blom J."/>
            <person name="Li Y.-Z."/>
        </authorList>
    </citation>
    <scope>NUCLEOTIDE SEQUENCE [LARGE SCALE GENOMIC DNA]</scope>
    <source>
        <strain evidence="5 6">So0011-07</strain>
    </source>
</reference>
<dbReference type="InterPro" id="IPR056823">
    <property type="entry name" value="TEN-like_YD-shell"/>
</dbReference>
<feature type="region of interest" description="Disordered" evidence="2">
    <location>
        <begin position="14"/>
        <end position="46"/>
    </location>
</feature>
<gene>
    <name evidence="5" type="ORF">BE17_18880</name>
</gene>
<comment type="caution">
    <text evidence="5">The sequence shown here is derived from an EMBL/GenBank/DDBJ whole genome shotgun (WGS) entry which is preliminary data.</text>
</comment>
<dbReference type="NCBIfam" id="TIGR03696">
    <property type="entry name" value="Rhs_assc_core"/>
    <property type="match status" value="1"/>
</dbReference>
<name>A0A150SPW3_SORCE</name>
<accession>A0A150SPW3</accession>
<feature type="domain" description="Teneurin-like YD-shell" evidence="4">
    <location>
        <begin position="837"/>
        <end position="949"/>
    </location>
</feature>
<dbReference type="SUPFAM" id="SSF63829">
    <property type="entry name" value="Calcium-dependent phosphotriesterase"/>
    <property type="match status" value="2"/>
</dbReference>
<evidence type="ECO:0000313" key="5">
    <source>
        <dbReference type="EMBL" id="KYF94380.1"/>
    </source>
</evidence>
<evidence type="ECO:0000313" key="6">
    <source>
        <dbReference type="Proteomes" id="UP000075635"/>
    </source>
</evidence>
<dbReference type="NCBIfam" id="TIGR01643">
    <property type="entry name" value="YD_repeat_2x"/>
    <property type="match status" value="9"/>
</dbReference>
<dbReference type="Pfam" id="PF25023">
    <property type="entry name" value="TEN_YD-shell"/>
    <property type="match status" value="1"/>
</dbReference>
<protein>
    <submittedName>
        <fullName evidence="5">Uncharacterized protein</fullName>
    </submittedName>
</protein>
<dbReference type="Gene3D" id="2.180.10.10">
    <property type="entry name" value="RHS repeat-associated core"/>
    <property type="match status" value="3"/>
</dbReference>